<dbReference type="Proteomes" id="UP000814128">
    <property type="component" value="Unassembled WGS sequence"/>
</dbReference>
<dbReference type="EMBL" id="MU273540">
    <property type="protein sequence ID" value="KAI0032645.1"/>
    <property type="molecule type" value="Genomic_DNA"/>
</dbReference>
<keyword evidence="2" id="KW-1185">Reference proteome</keyword>
<reference evidence="1" key="2">
    <citation type="journal article" date="2022" name="New Phytol.">
        <title>Evolutionary transition to the ectomycorrhizal habit in the genomes of a hyperdiverse lineage of mushroom-forming fungi.</title>
        <authorList>
            <person name="Looney B."/>
            <person name="Miyauchi S."/>
            <person name="Morin E."/>
            <person name="Drula E."/>
            <person name="Courty P.E."/>
            <person name="Kohler A."/>
            <person name="Kuo A."/>
            <person name="LaButti K."/>
            <person name="Pangilinan J."/>
            <person name="Lipzen A."/>
            <person name="Riley R."/>
            <person name="Andreopoulos W."/>
            <person name="He G."/>
            <person name="Johnson J."/>
            <person name="Nolan M."/>
            <person name="Tritt A."/>
            <person name="Barry K.W."/>
            <person name="Grigoriev I.V."/>
            <person name="Nagy L.G."/>
            <person name="Hibbett D."/>
            <person name="Henrissat B."/>
            <person name="Matheny P.B."/>
            <person name="Labbe J."/>
            <person name="Martin F.M."/>
        </authorList>
    </citation>
    <scope>NUCLEOTIDE SEQUENCE</scope>
    <source>
        <strain evidence="1">EC-137</strain>
    </source>
</reference>
<accession>A0ACB8QLV9</accession>
<evidence type="ECO:0000313" key="2">
    <source>
        <dbReference type="Proteomes" id="UP000814128"/>
    </source>
</evidence>
<sequence length="346" mass="37279">MSTNTAWRLPSGGAGISALKKVSEPRPSPLLHQYLVRVRAVSLNFRDVAIANGFYGMPVKENVVLGGDLAGEIVEAGSATTKFKVGDRVTANFFPEHYYGSLESDPPNLGGPIDGTLQEYRVFDEMALLRAPAYLSYEELSCFPIAGVTAWNALLGGGTPLRPGQTVLFQGTGGVSIFGLQIAHAAGAKTIVTSSSDEKLELAKKLGATHVINYKKTPDWDKEAKKLTKGVGAHHVIDNVGIAEIERCFGSVARGGTISNIGFLGGMKQPKAVNTPILALMSGSQMRGVQVGSKQQYEDLLEFAEVYQIHPYIHKVFEFDQVPEAVRYLESAQHFGKIVVKVGSEQ</sequence>
<name>A0ACB8QLV9_9AGAM</name>
<protein>
    <submittedName>
        <fullName evidence="1">NAD-P-binding protein</fullName>
    </submittedName>
</protein>
<proteinExistence type="predicted"/>
<organism evidence="1 2">
    <name type="scientific">Vararia minispora EC-137</name>
    <dbReference type="NCBI Taxonomy" id="1314806"/>
    <lineage>
        <taxon>Eukaryota</taxon>
        <taxon>Fungi</taxon>
        <taxon>Dikarya</taxon>
        <taxon>Basidiomycota</taxon>
        <taxon>Agaricomycotina</taxon>
        <taxon>Agaricomycetes</taxon>
        <taxon>Russulales</taxon>
        <taxon>Lachnocladiaceae</taxon>
        <taxon>Vararia</taxon>
    </lineage>
</organism>
<reference evidence="1" key="1">
    <citation type="submission" date="2021-02" db="EMBL/GenBank/DDBJ databases">
        <authorList>
            <consortium name="DOE Joint Genome Institute"/>
            <person name="Ahrendt S."/>
            <person name="Looney B.P."/>
            <person name="Miyauchi S."/>
            <person name="Morin E."/>
            <person name="Drula E."/>
            <person name="Courty P.E."/>
            <person name="Chicoki N."/>
            <person name="Fauchery L."/>
            <person name="Kohler A."/>
            <person name="Kuo A."/>
            <person name="Labutti K."/>
            <person name="Pangilinan J."/>
            <person name="Lipzen A."/>
            <person name="Riley R."/>
            <person name="Andreopoulos W."/>
            <person name="He G."/>
            <person name="Johnson J."/>
            <person name="Barry K.W."/>
            <person name="Grigoriev I.V."/>
            <person name="Nagy L."/>
            <person name="Hibbett D."/>
            <person name="Henrissat B."/>
            <person name="Matheny P.B."/>
            <person name="Labbe J."/>
            <person name="Martin F."/>
        </authorList>
    </citation>
    <scope>NUCLEOTIDE SEQUENCE</scope>
    <source>
        <strain evidence="1">EC-137</strain>
    </source>
</reference>
<comment type="caution">
    <text evidence="1">The sequence shown here is derived from an EMBL/GenBank/DDBJ whole genome shotgun (WGS) entry which is preliminary data.</text>
</comment>
<gene>
    <name evidence="1" type="ORF">K488DRAFT_49472</name>
</gene>
<evidence type="ECO:0000313" key="1">
    <source>
        <dbReference type="EMBL" id="KAI0032645.1"/>
    </source>
</evidence>